<feature type="domain" description="RRM" evidence="4">
    <location>
        <begin position="72"/>
        <end position="148"/>
    </location>
</feature>
<dbReference type="CDD" id="cd12425">
    <property type="entry name" value="RRM4_PTBP1_like"/>
    <property type="match status" value="1"/>
</dbReference>
<dbReference type="InterPro" id="IPR000504">
    <property type="entry name" value="RRM_dom"/>
</dbReference>
<dbReference type="InterPro" id="IPR021790">
    <property type="entry name" value="PTBP1-like_RRM2"/>
</dbReference>
<reference evidence="6" key="1">
    <citation type="submission" date="2016-11" db="UniProtKB">
        <authorList>
            <consortium name="WormBaseParasite"/>
        </authorList>
    </citation>
    <scope>IDENTIFICATION</scope>
</reference>
<evidence type="ECO:0000256" key="3">
    <source>
        <dbReference type="PROSITE-ProRule" id="PRU00176"/>
    </source>
</evidence>
<organism evidence="5 6">
    <name type="scientific">Macrostomum lignano</name>
    <dbReference type="NCBI Taxonomy" id="282301"/>
    <lineage>
        <taxon>Eukaryota</taxon>
        <taxon>Metazoa</taxon>
        <taxon>Spiralia</taxon>
        <taxon>Lophotrochozoa</taxon>
        <taxon>Platyhelminthes</taxon>
        <taxon>Rhabditophora</taxon>
        <taxon>Macrostomorpha</taxon>
        <taxon>Macrostomida</taxon>
        <taxon>Macrostomidae</taxon>
        <taxon>Macrostomum</taxon>
    </lineage>
</organism>
<evidence type="ECO:0000256" key="1">
    <source>
        <dbReference type="ARBA" id="ARBA00022737"/>
    </source>
</evidence>
<feature type="domain" description="RRM" evidence="4">
    <location>
        <begin position="280"/>
        <end position="355"/>
    </location>
</feature>
<dbReference type="Pfam" id="PF22976">
    <property type="entry name" value="RRM_10"/>
    <property type="match status" value="1"/>
</dbReference>
<dbReference type="InterPro" id="IPR035979">
    <property type="entry name" value="RBD_domain_sf"/>
</dbReference>
<keyword evidence="5" id="KW-1185">Reference proteome</keyword>
<dbReference type="Pfam" id="PF13893">
    <property type="entry name" value="RRM_5"/>
    <property type="match status" value="1"/>
</dbReference>
<feature type="domain" description="RRM" evidence="4">
    <location>
        <begin position="161"/>
        <end position="238"/>
    </location>
</feature>
<evidence type="ECO:0000313" key="5">
    <source>
        <dbReference type="Proteomes" id="UP000095280"/>
    </source>
</evidence>
<accession>A0A1I8I7H1</accession>
<keyword evidence="1" id="KW-0677">Repeat</keyword>
<evidence type="ECO:0000259" key="4">
    <source>
        <dbReference type="PROSITE" id="PS50102"/>
    </source>
</evidence>
<dbReference type="WBParaSite" id="maker-uti_cns_0010265-snap-gene-0.3-mRNA-1">
    <property type="protein sequence ID" value="maker-uti_cns_0010265-snap-gene-0.3-mRNA-1"/>
    <property type="gene ID" value="maker-uti_cns_0010265-snap-gene-0.3"/>
</dbReference>
<keyword evidence="2 3" id="KW-0694">RNA-binding</keyword>
<protein>
    <submittedName>
        <fullName evidence="6">Polypyrimidine tract-binding protein 1</fullName>
    </submittedName>
</protein>
<dbReference type="InterPro" id="IPR012677">
    <property type="entry name" value="Nucleotide-bd_a/b_plait_sf"/>
</dbReference>
<dbReference type="GO" id="GO:0003723">
    <property type="term" value="F:RNA binding"/>
    <property type="evidence" value="ECO:0007669"/>
    <property type="project" value="UniProtKB-UniRule"/>
</dbReference>
<dbReference type="SUPFAM" id="SSF54928">
    <property type="entry name" value="RNA-binding domain, RBD"/>
    <property type="match status" value="4"/>
</dbReference>
<evidence type="ECO:0000256" key="2">
    <source>
        <dbReference type="ARBA" id="ARBA00022884"/>
    </source>
</evidence>
<name>A0A1I8I7H1_9PLAT</name>
<dbReference type="CDD" id="cd12693">
    <property type="entry name" value="RRM2_PTBP1_like"/>
    <property type="match status" value="1"/>
</dbReference>
<evidence type="ECO:0000313" key="6">
    <source>
        <dbReference type="WBParaSite" id="maker-uti_cns_0010265-snap-gene-0.3-mRNA-1"/>
    </source>
</evidence>
<dbReference type="PANTHER" id="PTHR15592">
    <property type="entry name" value="MATRIN 3/NUCLEAR PROTEIN 220-RELATED"/>
    <property type="match status" value="1"/>
</dbReference>
<proteinExistence type="predicted"/>
<sequence>ALLEMKTQESASKMIEYYGQHPATIRGRTIIIQYSNHPELKTEQPNAAADNAVSSANGLVTAYEQEEPPPVLRVIVENLIAPVTIEVLHKIFSRFGTVQKIVIFSKNNTFQALIQMGSSTEALTAKLILNDQNIYNGCCTLRIDFSKLNNLNVKFNNDKSRDFTVARAPGDYPFAYFDPNMTPHLGVYGDVQRVKVMYNKKDNALIQFADATQAQQAMQNLNNVKLLGKPMKITFSKHSQVAMPKEGSESGLTKIFSNSPLHRFKKPNSKNFHNIYPPSEVLHLSNIPLEVPEERVREIFDEHGFRLVAIKFFLKEKKMALAQMESIEESVEALIKLHNFQLSANHHLRVSFSKSVIQQPQQQQQHQQ</sequence>
<dbReference type="Proteomes" id="UP000095280">
    <property type="component" value="Unplaced"/>
</dbReference>
<dbReference type="InterPro" id="IPR055204">
    <property type="entry name" value="HNRNPL_RRM"/>
</dbReference>
<dbReference type="Pfam" id="PF11835">
    <property type="entry name" value="RRM_8"/>
    <property type="match status" value="1"/>
</dbReference>
<dbReference type="Gene3D" id="3.30.70.330">
    <property type="match status" value="4"/>
</dbReference>
<dbReference type="AlphaFoldDB" id="A0A1I8I7H1"/>
<dbReference type="PROSITE" id="PS50102">
    <property type="entry name" value="RRM"/>
    <property type="match status" value="3"/>
</dbReference>
<dbReference type="SMART" id="SM00360">
    <property type="entry name" value="RRM"/>
    <property type="match status" value="3"/>
</dbReference>